<reference evidence="1 2" key="1">
    <citation type="submission" date="2019-04" db="EMBL/GenBank/DDBJ databases">
        <title>Sphingobacterium olei sp. nov., isolated from oil-contaminated soil.</title>
        <authorList>
            <person name="Liu B."/>
        </authorList>
    </citation>
    <scope>NUCLEOTIDE SEQUENCE [LARGE SCALE GENOMIC DNA]</scope>
    <source>
        <strain evidence="1 2">Y3L14</strain>
    </source>
</reference>
<dbReference type="AlphaFoldDB" id="A0A4U0H1I6"/>
<evidence type="ECO:0000313" key="1">
    <source>
        <dbReference type="EMBL" id="TJY65420.1"/>
    </source>
</evidence>
<dbReference type="Proteomes" id="UP000309872">
    <property type="component" value="Unassembled WGS sequence"/>
</dbReference>
<proteinExistence type="predicted"/>
<name>A0A4U0H1I6_9SPHI</name>
<dbReference type="PROSITE" id="PS51257">
    <property type="entry name" value="PROKAR_LIPOPROTEIN"/>
    <property type="match status" value="1"/>
</dbReference>
<gene>
    <name evidence="1" type="ORF">FAZ19_09730</name>
</gene>
<sequence>MKKYFLILRNTFLNVLFFSMIVSCNNNNETLLKSEFARNEYDFNLLKKGIIDNIKLIDVNNDKNIIVFTIEQKYSKNGNIRYLETISKKMKKLKISKVICSTSLNGNCGKFDEISFQIKSEKFPVEEVINYRFDKCGNMNSFRNEKITFLKINNNWGICIDKT</sequence>
<keyword evidence="2" id="KW-1185">Reference proteome</keyword>
<evidence type="ECO:0000313" key="2">
    <source>
        <dbReference type="Proteomes" id="UP000309872"/>
    </source>
</evidence>
<evidence type="ECO:0008006" key="3">
    <source>
        <dbReference type="Google" id="ProtNLM"/>
    </source>
</evidence>
<accession>A0A4U0H1I6</accession>
<organism evidence="1 2">
    <name type="scientific">Sphingobacterium alkalisoli</name>
    <dbReference type="NCBI Taxonomy" id="1874115"/>
    <lineage>
        <taxon>Bacteria</taxon>
        <taxon>Pseudomonadati</taxon>
        <taxon>Bacteroidota</taxon>
        <taxon>Sphingobacteriia</taxon>
        <taxon>Sphingobacteriales</taxon>
        <taxon>Sphingobacteriaceae</taxon>
        <taxon>Sphingobacterium</taxon>
    </lineage>
</organism>
<protein>
    <recommendedName>
        <fullName evidence="3">Lipoprotein</fullName>
    </recommendedName>
</protein>
<comment type="caution">
    <text evidence="1">The sequence shown here is derived from an EMBL/GenBank/DDBJ whole genome shotgun (WGS) entry which is preliminary data.</text>
</comment>
<dbReference type="EMBL" id="SUKA01000003">
    <property type="protein sequence ID" value="TJY65420.1"/>
    <property type="molecule type" value="Genomic_DNA"/>
</dbReference>
<dbReference type="RefSeq" id="WP_136820549.1">
    <property type="nucleotide sequence ID" value="NZ_BMJX01000003.1"/>
</dbReference>